<dbReference type="EMBL" id="QJVJ01000019">
    <property type="protein sequence ID" value="PYI50439.1"/>
    <property type="molecule type" value="Genomic_DNA"/>
</dbReference>
<feature type="transmembrane region" description="Helical" evidence="1">
    <location>
        <begin position="51"/>
        <end position="68"/>
    </location>
</feature>
<dbReference type="InterPro" id="IPR018719">
    <property type="entry name" value="DUF2243_membrane"/>
</dbReference>
<keyword evidence="1" id="KW-1133">Transmembrane helix</keyword>
<dbReference type="Proteomes" id="UP000247476">
    <property type="component" value="Unassembled WGS sequence"/>
</dbReference>
<sequence length="147" mass="16472">MFRRNGTFLGAFLLGIGTIGMLDGIVFHQLLQWHSVYMYTDRFHQIRSDGWFHGFVTIVIVAGAVVLWRSEPADADHRPAVFAAGMLIGAGLFNLVEGLVNHHGLGIHHVRPGPHQTVFDYAYDLFAVCLLLSGMRLLYAKPRVKTR</sequence>
<keyword evidence="1" id="KW-0472">Membrane</keyword>
<comment type="caution">
    <text evidence="2">The sequence shown here is derived from an EMBL/GenBank/DDBJ whole genome shotgun (WGS) entry which is preliminary data.</text>
</comment>
<feature type="transmembrane region" description="Helical" evidence="1">
    <location>
        <begin position="121"/>
        <end position="139"/>
    </location>
</feature>
<accession>A0A2V5JUW2</accession>
<dbReference type="OrthoDB" id="5190099at2"/>
<reference evidence="2 3" key="1">
    <citation type="submission" date="2018-05" db="EMBL/GenBank/DDBJ databases">
        <title>Paenibacillus flagellatus sp. nov., isolated from selenium mineral soil.</title>
        <authorList>
            <person name="Dai X."/>
        </authorList>
    </citation>
    <scope>NUCLEOTIDE SEQUENCE [LARGE SCALE GENOMIC DNA]</scope>
    <source>
        <strain evidence="2 3">DXL2</strain>
    </source>
</reference>
<gene>
    <name evidence="2" type="ORF">DLM86_29835</name>
</gene>
<keyword evidence="1" id="KW-0812">Transmembrane</keyword>
<evidence type="ECO:0000256" key="1">
    <source>
        <dbReference type="SAM" id="Phobius"/>
    </source>
</evidence>
<dbReference type="AlphaFoldDB" id="A0A2V5JUW2"/>
<dbReference type="Pfam" id="PF10002">
    <property type="entry name" value="DUF2243"/>
    <property type="match status" value="1"/>
</dbReference>
<protein>
    <submittedName>
        <fullName evidence="2">DUF2243 domain-containing protein</fullName>
    </submittedName>
</protein>
<feature type="transmembrane region" description="Helical" evidence="1">
    <location>
        <begin position="7"/>
        <end position="31"/>
    </location>
</feature>
<organism evidence="2 3">
    <name type="scientific">Paenibacillus flagellatus</name>
    <dbReference type="NCBI Taxonomy" id="2211139"/>
    <lineage>
        <taxon>Bacteria</taxon>
        <taxon>Bacillati</taxon>
        <taxon>Bacillota</taxon>
        <taxon>Bacilli</taxon>
        <taxon>Bacillales</taxon>
        <taxon>Paenibacillaceae</taxon>
        <taxon>Paenibacillus</taxon>
    </lineage>
</organism>
<name>A0A2V5JUW2_9BACL</name>
<feature type="transmembrane region" description="Helical" evidence="1">
    <location>
        <begin position="80"/>
        <end position="101"/>
    </location>
</feature>
<proteinExistence type="predicted"/>
<dbReference type="RefSeq" id="WP_110843703.1">
    <property type="nucleotide sequence ID" value="NZ_QJVJ01000019.1"/>
</dbReference>
<evidence type="ECO:0000313" key="3">
    <source>
        <dbReference type="Proteomes" id="UP000247476"/>
    </source>
</evidence>
<evidence type="ECO:0000313" key="2">
    <source>
        <dbReference type="EMBL" id="PYI50439.1"/>
    </source>
</evidence>
<keyword evidence="3" id="KW-1185">Reference proteome</keyword>